<sequence>ENIDSIEPTDFILTDDEPKQRRQPSPQSTMTTILPTDEPIQLDNVLSCYKNAISKIVDTPEDSLNLSNRLSAAAATAATQ</sequence>
<name>A0A8S3AY60_9BILA</name>
<dbReference type="EMBL" id="CAJOBI010140740">
    <property type="protein sequence ID" value="CAF4766968.1"/>
    <property type="molecule type" value="Genomic_DNA"/>
</dbReference>
<evidence type="ECO:0000256" key="1">
    <source>
        <dbReference type="SAM" id="MobiDB-lite"/>
    </source>
</evidence>
<dbReference type="AlphaFoldDB" id="A0A8S3AY60"/>
<protein>
    <submittedName>
        <fullName evidence="2">Uncharacterized protein</fullName>
    </submittedName>
</protein>
<feature type="region of interest" description="Disordered" evidence="1">
    <location>
        <begin position="1"/>
        <end position="33"/>
    </location>
</feature>
<proteinExistence type="predicted"/>
<dbReference type="Proteomes" id="UP000676336">
    <property type="component" value="Unassembled WGS sequence"/>
</dbReference>
<feature type="non-terminal residue" evidence="2">
    <location>
        <position position="80"/>
    </location>
</feature>
<feature type="non-terminal residue" evidence="2">
    <location>
        <position position="1"/>
    </location>
</feature>
<reference evidence="2" key="1">
    <citation type="submission" date="2021-02" db="EMBL/GenBank/DDBJ databases">
        <authorList>
            <person name="Nowell W R."/>
        </authorList>
    </citation>
    <scope>NUCLEOTIDE SEQUENCE</scope>
</reference>
<feature type="compositionally biased region" description="Polar residues" evidence="1">
    <location>
        <begin position="23"/>
        <end position="33"/>
    </location>
</feature>
<evidence type="ECO:0000313" key="2">
    <source>
        <dbReference type="EMBL" id="CAF4766968.1"/>
    </source>
</evidence>
<evidence type="ECO:0000313" key="3">
    <source>
        <dbReference type="Proteomes" id="UP000676336"/>
    </source>
</evidence>
<accession>A0A8S3AY60</accession>
<organism evidence="2 3">
    <name type="scientific">Rotaria magnacalcarata</name>
    <dbReference type="NCBI Taxonomy" id="392030"/>
    <lineage>
        <taxon>Eukaryota</taxon>
        <taxon>Metazoa</taxon>
        <taxon>Spiralia</taxon>
        <taxon>Gnathifera</taxon>
        <taxon>Rotifera</taxon>
        <taxon>Eurotatoria</taxon>
        <taxon>Bdelloidea</taxon>
        <taxon>Philodinida</taxon>
        <taxon>Philodinidae</taxon>
        <taxon>Rotaria</taxon>
    </lineage>
</organism>
<comment type="caution">
    <text evidence="2">The sequence shown here is derived from an EMBL/GenBank/DDBJ whole genome shotgun (WGS) entry which is preliminary data.</text>
</comment>
<gene>
    <name evidence="2" type="ORF">SMN809_LOCUS45778</name>
</gene>